<accession>A0A1G2LFB9</accession>
<dbReference type="EMBL" id="MHQV01000033">
    <property type="protein sequence ID" value="OHA10290.1"/>
    <property type="molecule type" value="Genomic_DNA"/>
</dbReference>
<evidence type="ECO:0000313" key="1">
    <source>
        <dbReference type="EMBL" id="OHA10290.1"/>
    </source>
</evidence>
<evidence type="ECO:0000313" key="2">
    <source>
        <dbReference type="Proteomes" id="UP000179052"/>
    </source>
</evidence>
<protein>
    <submittedName>
        <fullName evidence="1">Uncharacterized protein</fullName>
    </submittedName>
</protein>
<gene>
    <name evidence="1" type="ORF">A3H71_02140</name>
</gene>
<dbReference type="AlphaFoldDB" id="A0A1G2LFB9"/>
<name>A0A1G2LFB9_9BACT</name>
<sequence>MEEVMSPEMITIQTRTYSPDLKVFTGVIWFGLSAPWEEPDPKRRGRKFGFRADCRGAHGHIVFWEEGVAILDVGHIMIFDESRLWDFAAPKWEGFSATQREMIRLILMGVQQGILEHWGIFSDVTTRVIDGISREEILAVQFEPIIPL</sequence>
<dbReference type="Proteomes" id="UP000179052">
    <property type="component" value="Unassembled WGS sequence"/>
</dbReference>
<reference evidence="1 2" key="1">
    <citation type="journal article" date="2016" name="Nat. Commun.">
        <title>Thousands of microbial genomes shed light on interconnected biogeochemical processes in an aquifer system.</title>
        <authorList>
            <person name="Anantharaman K."/>
            <person name="Brown C.T."/>
            <person name="Hug L.A."/>
            <person name="Sharon I."/>
            <person name="Castelle C.J."/>
            <person name="Probst A.J."/>
            <person name="Thomas B.C."/>
            <person name="Singh A."/>
            <person name="Wilkins M.J."/>
            <person name="Karaoz U."/>
            <person name="Brodie E.L."/>
            <person name="Williams K.H."/>
            <person name="Hubbard S.S."/>
            <person name="Banfield J.F."/>
        </authorList>
    </citation>
    <scope>NUCLEOTIDE SEQUENCE [LARGE SCALE GENOMIC DNA]</scope>
</reference>
<organism evidence="1 2">
    <name type="scientific">Candidatus Sungbacteria bacterium RIFCSPLOWO2_02_FULL_48_13b</name>
    <dbReference type="NCBI Taxonomy" id="1802283"/>
    <lineage>
        <taxon>Bacteria</taxon>
        <taxon>Candidatus Sungiibacteriota</taxon>
    </lineage>
</organism>
<proteinExistence type="predicted"/>
<comment type="caution">
    <text evidence="1">The sequence shown here is derived from an EMBL/GenBank/DDBJ whole genome shotgun (WGS) entry which is preliminary data.</text>
</comment>